<dbReference type="GO" id="GO:0008168">
    <property type="term" value="F:methyltransferase activity"/>
    <property type="evidence" value="ECO:0007669"/>
    <property type="project" value="UniProtKB-KW"/>
</dbReference>
<dbReference type="OrthoDB" id="2013972at2759"/>
<name>A0A397UGA9_9GLOM</name>
<protein>
    <submittedName>
        <fullName evidence="2">S-adenosyl-L-methionine-dependent methyltransferase</fullName>
    </submittedName>
</protein>
<evidence type="ECO:0000259" key="1">
    <source>
        <dbReference type="Pfam" id="PF13649"/>
    </source>
</evidence>
<dbReference type="PANTHER" id="PTHR43591:SF110">
    <property type="entry name" value="RHODANESE DOMAIN-CONTAINING PROTEIN"/>
    <property type="match status" value="1"/>
</dbReference>
<feature type="domain" description="Methyltransferase" evidence="1">
    <location>
        <begin position="68"/>
        <end position="162"/>
    </location>
</feature>
<accession>A0A397UGA9</accession>
<evidence type="ECO:0000313" key="2">
    <source>
        <dbReference type="EMBL" id="RIB09315.1"/>
    </source>
</evidence>
<keyword evidence="2" id="KW-0808">Transferase</keyword>
<keyword evidence="3" id="KW-1185">Reference proteome</keyword>
<dbReference type="STRING" id="44941.A0A397UGA9"/>
<reference evidence="2 3" key="1">
    <citation type="submission" date="2018-06" db="EMBL/GenBank/DDBJ databases">
        <title>Comparative genomics reveals the genomic features of Rhizophagus irregularis, R. cerebriforme, R. diaphanum and Gigaspora rosea, and their symbiotic lifestyle signature.</title>
        <authorList>
            <person name="Morin E."/>
            <person name="San Clemente H."/>
            <person name="Chen E.C.H."/>
            <person name="De La Providencia I."/>
            <person name="Hainaut M."/>
            <person name="Kuo A."/>
            <person name="Kohler A."/>
            <person name="Murat C."/>
            <person name="Tang N."/>
            <person name="Roy S."/>
            <person name="Loubradou J."/>
            <person name="Henrissat B."/>
            <person name="Grigoriev I.V."/>
            <person name="Corradi N."/>
            <person name="Roux C."/>
            <person name="Martin F.M."/>
        </authorList>
    </citation>
    <scope>NUCLEOTIDE SEQUENCE [LARGE SCALE GENOMIC DNA]</scope>
    <source>
        <strain evidence="2 3">DAOM 194757</strain>
    </source>
</reference>
<proteinExistence type="predicted"/>
<dbReference type="CDD" id="cd02440">
    <property type="entry name" value="AdoMet_MTases"/>
    <property type="match status" value="1"/>
</dbReference>
<comment type="caution">
    <text evidence="2">The sequence shown here is derived from an EMBL/GenBank/DDBJ whole genome shotgun (WGS) entry which is preliminary data.</text>
</comment>
<dbReference type="Gene3D" id="3.40.50.150">
    <property type="entry name" value="Vaccinia Virus protein VP39"/>
    <property type="match status" value="1"/>
</dbReference>
<dbReference type="SUPFAM" id="SSF53335">
    <property type="entry name" value="S-adenosyl-L-methionine-dependent methyltransferases"/>
    <property type="match status" value="1"/>
</dbReference>
<dbReference type="InterPro" id="IPR029063">
    <property type="entry name" value="SAM-dependent_MTases_sf"/>
</dbReference>
<dbReference type="Proteomes" id="UP000266673">
    <property type="component" value="Unassembled WGS sequence"/>
</dbReference>
<dbReference type="Pfam" id="PF13649">
    <property type="entry name" value="Methyltransf_25"/>
    <property type="match status" value="1"/>
</dbReference>
<dbReference type="PANTHER" id="PTHR43591">
    <property type="entry name" value="METHYLTRANSFERASE"/>
    <property type="match status" value="1"/>
</dbReference>
<organism evidence="2 3">
    <name type="scientific">Gigaspora rosea</name>
    <dbReference type="NCBI Taxonomy" id="44941"/>
    <lineage>
        <taxon>Eukaryota</taxon>
        <taxon>Fungi</taxon>
        <taxon>Fungi incertae sedis</taxon>
        <taxon>Mucoromycota</taxon>
        <taxon>Glomeromycotina</taxon>
        <taxon>Glomeromycetes</taxon>
        <taxon>Diversisporales</taxon>
        <taxon>Gigasporaceae</taxon>
        <taxon>Gigaspora</taxon>
    </lineage>
</organism>
<gene>
    <name evidence="2" type="ORF">C2G38_2044419</name>
</gene>
<dbReference type="InterPro" id="IPR041698">
    <property type="entry name" value="Methyltransf_25"/>
</dbReference>
<keyword evidence="2" id="KW-0489">Methyltransferase</keyword>
<dbReference type="EMBL" id="QKWP01001390">
    <property type="protein sequence ID" value="RIB09315.1"/>
    <property type="molecule type" value="Genomic_DNA"/>
</dbReference>
<sequence>MDTQEGTQTIEDRFIGERIYCDKNIVYYFPCNEDTINKQQKMHNLCGSIWRTNFSAPIHERLLEGAKVLDIGCGHGIWIQEMCVSYPLSTFYGVDINSQLFPSHERSPKNSELIKCNVLNGLPFPSESFDFVHIRFAVTSYTQEQWINIVIPEIIRVCKRNGWIEHMEWDAKLINEGPNLKKLTDAIVEFTASKNINAMFADKLEQQLIETQMFNKVYHESKYCPVGPWFGDSGSLAGEIILKSVLTIRDQLSKFMNITIEEFDVFFSDLVKEFEGTPRTYPYTKTHRIYVQKK</sequence>
<evidence type="ECO:0000313" key="3">
    <source>
        <dbReference type="Proteomes" id="UP000266673"/>
    </source>
</evidence>
<dbReference type="AlphaFoldDB" id="A0A397UGA9"/>
<dbReference type="GO" id="GO:0032259">
    <property type="term" value="P:methylation"/>
    <property type="evidence" value="ECO:0007669"/>
    <property type="project" value="UniProtKB-KW"/>
</dbReference>